<feature type="repeat" description="TPR" evidence="1">
    <location>
        <begin position="299"/>
        <end position="332"/>
    </location>
</feature>
<dbReference type="Proteomes" id="UP000004394">
    <property type="component" value="Unassembled WGS sequence"/>
</dbReference>
<keyword evidence="1" id="KW-0802">TPR repeat</keyword>
<keyword evidence="4" id="KW-1185">Reference proteome</keyword>
<dbReference type="Gene3D" id="1.25.40.10">
    <property type="entry name" value="Tetratricopeptide repeat domain"/>
    <property type="match status" value="2"/>
</dbReference>
<dbReference type="Pfam" id="PF13181">
    <property type="entry name" value="TPR_8"/>
    <property type="match status" value="1"/>
</dbReference>
<dbReference type="PROSITE" id="PS50005">
    <property type="entry name" value="TPR"/>
    <property type="match status" value="3"/>
</dbReference>
<evidence type="ECO:0000313" key="4">
    <source>
        <dbReference type="Proteomes" id="UP000004394"/>
    </source>
</evidence>
<name>E0NT45_9BACT</name>
<evidence type="ECO:0000256" key="2">
    <source>
        <dbReference type="SAM" id="SignalP"/>
    </source>
</evidence>
<dbReference type="SUPFAM" id="SSF48452">
    <property type="entry name" value="TPR-like"/>
    <property type="match status" value="2"/>
</dbReference>
<protein>
    <submittedName>
        <fullName evidence="3">Tetratricopeptide repeat protein</fullName>
    </submittedName>
</protein>
<organism evidence="3 4">
    <name type="scientific">Hoylesella marshii DSM 16973 = JCM 13450</name>
    <dbReference type="NCBI Taxonomy" id="862515"/>
    <lineage>
        <taxon>Bacteria</taxon>
        <taxon>Pseudomonadati</taxon>
        <taxon>Bacteroidota</taxon>
        <taxon>Bacteroidia</taxon>
        <taxon>Bacteroidales</taxon>
        <taxon>Prevotellaceae</taxon>
        <taxon>Hoylesella</taxon>
    </lineage>
</organism>
<proteinExistence type="predicted"/>
<dbReference type="PANTHER" id="PTHR12558:SF13">
    <property type="entry name" value="CELL DIVISION CYCLE PROTEIN 27 HOMOLOG"/>
    <property type="match status" value="1"/>
</dbReference>
<sequence>MKHMKYLLVGAFLLGMATTVTAQDVQSQVANITNVINANKGNLKAVEAQVKEFYKANKKNAEALVGLGRAYLNVQDTTYSSKYANEAIKRDKNYAPGYILLGDIEVVKDNGGAAAGWYLQAINFAPQDPLGYIKYAGIYRGVSPDESVSKLEELRKVLPDYPVDAEAGHLYYLSNRFDKAVEYYDKADKAKMNAGQLAEYAFAAYLSGNPQKSLEVSSHGVQRYPRHAALNRLTFYNNTDLKNYDEALTYGDRLFNASDSAKISALDYKYYGHAYSGANALDKAIEMFKKSLEQDPKSIDLYKQIAEAYSGLGDFDNAISYYNQYMEKNDKLSTSDYIALARIYMAQGDKATGQAKTEALKKADKVYEELGQKAPSNIEYATYMRARVNSLMDPETTEGLAKPFYDDYARRVEAHPTKSEADKVTLVEAYSYLGYYYYLKNDKATSDSYWKKILEIDPENATAKAALGMK</sequence>
<comment type="caution">
    <text evidence="3">The sequence shown here is derived from an EMBL/GenBank/DDBJ whole genome shotgun (WGS) entry which is preliminary data.</text>
</comment>
<evidence type="ECO:0000256" key="1">
    <source>
        <dbReference type="PROSITE-ProRule" id="PRU00339"/>
    </source>
</evidence>
<dbReference type="EMBL" id="AEEI01000044">
    <property type="protein sequence ID" value="EFM01706.1"/>
    <property type="molecule type" value="Genomic_DNA"/>
</dbReference>
<accession>E0NT45</accession>
<reference evidence="3" key="1">
    <citation type="submission" date="2010-07" db="EMBL/GenBank/DDBJ databases">
        <authorList>
            <person name="Muzny D."/>
            <person name="Qin X."/>
            <person name="Deng J."/>
            <person name="Jiang H."/>
            <person name="Liu Y."/>
            <person name="Qu J."/>
            <person name="Song X.-Z."/>
            <person name="Zhang L."/>
            <person name="Thornton R."/>
            <person name="Coyle M."/>
            <person name="Francisco L."/>
            <person name="Jackson L."/>
            <person name="Javaid M."/>
            <person name="Korchina V."/>
            <person name="Kovar C."/>
            <person name="Mata R."/>
            <person name="Mathew T."/>
            <person name="Ngo R."/>
            <person name="Nguyen L."/>
            <person name="Nguyen N."/>
            <person name="Okwuonu G."/>
            <person name="Ongeri F."/>
            <person name="Pham C."/>
            <person name="Simmons D."/>
            <person name="Wilczek-Boney K."/>
            <person name="Hale W."/>
            <person name="Jakkamsetti A."/>
            <person name="Pham P."/>
            <person name="Ruth R."/>
            <person name="San Lucas F."/>
            <person name="Warren J."/>
            <person name="Zhang J."/>
            <person name="Zhao Z."/>
            <person name="Zhou C."/>
            <person name="Zhu D."/>
            <person name="Lee S."/>
            <person name="Bess C."/>
            <person name="Blankenburg K."/>
            <person name="Forbes L."/>
            <person name="Fu Q."/>
            <person name="Gubbala S."/>
            <person name="Hirani K."/>
            <person name="Jayaseelan J.C."/>
            <person name="Lara F."/>
            <person name="Munidasa M."/>
            <person name="Palculict T."/>
            <person name="Patil S."/>
            <person name="Pu L.-L."/>
            <person name="Saada N."/>
            <person name="Tang L."/>
            <person name="Weissenberger G."/>
            <person name="Zhu Y."/>
            <person name="Hemphill L."/>
            <person name="Shang Y."/>
            <person name="Youmans B."/>
            <person name="Ayvaz T."/>
            <person name="Ross M."/>
            <person name="Santibanez J."/>
            <person name="Aqrawi P."/>
            <person name="Gross S."/>
            <person name="Joshi V."/>
            <person name="Fowler G."/>
            <person name="Nazareth L."/>
            <person name="Reid J."/>
            <person name="Worley K."/>
            <person name="Petrosino J."/>
            <person name="Highlander S."/>
            <person name="Gibbs R."/>
        </authorList>
    </citation>
    <scope>NUCLEOTIDE SEQUENCE [LARGE SCALE GENOMIC DNA]</scope>
    <source>
        <strain evidence="3">DSM 16973</strain>
    </source>
</reference>
<dbReference type="InterPro" id="IPR011990">
    <property type="entry name" value="TPR-like_helical_dom_sf"/>
</dbReference>
<keyword evidence="2" id="KW-0732">Signal</keyword>
<dbReference type="InterPro" id="IPR019734">
    <property type="entry name" value="TPR_rpt"/>
</dbReference>
<dbReference type="PANTHER" id="PTHR12558">
    <property type="entry name" value="CELL DIVISION CYCLE 16,23,27"/>
    <property type="match status" value="1"/>
</dbReference>
<dbReference type="eggNOG" id="COG0457">
    <property type="taxonomic scope" value="Bacteria"/>
</dbReference>
<feature type="chain" id="PRO_5003138326" evidence="2">
    <location>
        <begin position="23"/>
        <end position="470"/>
    </location>
</feature>
<dbReference type="AlphaFoldDB" id="E0NT45"/>
<feature type="signal peptide" evidence="2">
    <location>
        <begin position="1"/>
        <end position="22"/>
    </location>
</feature>
<evidence type="ECO:0000313" key="3">
    <source>
        <dbReference type="EMBL" id="EFM01706.1"/>
    </source>
</evidence>
<dbReference type="HOGENOM" id="CLU_032900_2_0_10"/>
<dbReference type="STRING" id="862515.HMPREF0658_1346"/>
<feature type="repeat" description="TPR" evidence="1">
    <location>
        <begin position="265"/>
        <end position="298"/>
    </location>
</feature>
<dbReference type="RefSeq" id="WP_006949402.1">
    <property type="nucleotide sequence ID" value="NZ_GL397214.1"/>
</dbReference>
<dbReference type="SMART" id="SM00028">
    <property type="entry name" value="TPR"/>
    <property type="match status" value="5"/>
</dbReference>
<dbReference type="Pfam" id="PF14559">
    <property type="entry name" value="TPR_19"/>
    <property type="match status" value="1"/>
</dbReference>
<feature type="repeat" description="TPR" evidence="1">
    <location>
        <begin position="427"/>
        <end position="460"/>
    </location>
</feature>
<gene>
    <name evidence="3" type="ORF">HMPREF0658_1346</name>
</gene>
<dbReference type="BioCyc" id="PMAR862515-HMP:GMOO-1369-MONOMER"/>
<dbReference type="OrthoDB" id="638548at2"/>